<feature type="compositionally biased region" description="Basic and acidic residues" evidence="1">
    <location>
        <begin position="166"/>
        <end position="176"/>
    </location>
</feature>
<sequence>MQGRAETKKGDQVVGSYQYSDGHVKVKVVYSADQHGYRILKEERATMKPFTGSEVTFKAPKEKPFSPKPLKKTPVALQSFQEESGAGDENQNQPSLFAPEAPQGLQLGTFDLKLRTNHGSGGYSHQGLSLNPGRSTKHKVNQDSSSLQDSKPPKTRNPLWQDDDDFNHSLERHNEVPPKPVKIVYKRPKMPFKSAPGNKPKSRKPKVDTEGLAIFFKDQYPINGVSLFRPQEATNPVAAPKKRNPRRLRQLHL</sequence>
<evidence type="ECO:0000313" key="2">
    <source>
        <dbReference type="EMBL" id="JAG19748.1"/>
    </source>
</evidence>
<evidence type="ECO:0000256" key="1">
    <source>
        <dbReference type="SAM" id="MobiDB-lite"/>
    </source>
</evidence>
<dbReference type="GO" id="GO:0003677">
    <property type="term" value="F:DNA binding"/>
    <property type="evidence" value="ECO:0007669"/>
    <property type="project" value="UniProtKB-KW"/>
</dbReference>
<feature type="region of interest" description="Disordered" evidence="1">
    <location>
        <begin position="230"/>
        <end position="253"/>
    </location>
</feature>
<keyword evidence="2" id="KW-0238">DNA-binding</keyword>
<proteinExistence type="predicted"/>
<name>A0A0A9XLQ9_LYGHE</name>
<feature type="compositionally biased region" description="Basic residues" evidence="1">
    <location>
        <begin position="240"/>
        <end position="253"/>
    </location>
</feature>
<dbReference type="AlphaFoldDB" id="A0A0A9XLQ9"/>
<gene>
    <name evidence="2" type="primary">SATB2_1</name>
    <name evidence="3" type="synonym">SATB2_0</name>
    <name evidence="2" type="ORF">CM83_51904</name>
    <name evidence="3" type="ORF">CM83_51906</name>
</gene>
<reference evidence="2" key="2">
    <citation type="submission" date="2014-07" db="EMBL/GenBank/DDBJ databases">
        <authorList>
            <person name="Hull J."/>
        </authorList>
    </citation>
    <scope>NUCLEOTIDE SEQUENCE</scope>
</reference>
<evidence type="ECO:0000313" key="3">
    <source>
        <dbReference type="EMBL" id="JAG19749.1"/>
    </source>
</evidence>
<dbReference type="Pfam" id="PF00379">
    <property type="entry name" value="Chitin_bind_4"/>
    <property type="match status" value="1"/>
</dbReference>
<dbReference type="EMBL" id="GBHO01023856">
    <property type="protein sequence ID" value="JAG19748.1"/>
    <property type="molecule type" value="Transcribed_RNA"/>
</dbReference>
<accession>A0A0A9XLQ9</accession>
<organism evidence="2">
    <name type="scientific">Lygus hesperus</name>
    <name type="common">Western plant bug</name>
    <dbReference type="NCBI Taxonomy" id="30085"/>
    <lineage>
        <taxon>Eukaryota</taxon>
        <taxon>Metazoa</taxon>
        <taxon>Ecdysozoa</taxon>
        <taxon>Arthropoda</taxon>
        <taxon>Hexapoda</taxon>
        <taxon>Insecta</taxon>
        <taxon>Pterygota</taxon>
        <taxon>Neoptera</taxon>
        <taxon>Paraneoptera</taxon>
        <taxon>Hemiptera</taxon>
        <taxon>Heteroptera</taxon>
        <taxon>Panheteroptera</taxon>
        <taxon>Cimicomorpha</taxon>
        <taxon>Miridae</taxon>
        <taxon>Mirini</taxon>
        <taxon>Lygus</taxon>
    </lineage>
</organism>
<protein>
    <submittedName>
        <fullName evidence="2">DNA-binding protein SATB2</fullName>
    </submittedName>
</protein>
<reference evidence="2" key="1">
    <citation type="journal article" date="2014" name="PLoS ONE">
        <title>Transcriptome-Based Identification of ABC Transporters in the Western Tarnished Plant Bug Lygus hesperus.</title>
        <authorList>
            <person name="Hull J.J."/>
            <person name="Chaney K."/>
            <person name="Geib S.M."/>
            <person name="Fabrick J.A."/>
            <person name="Brent C.S."/>
            <person name="Walsh D."/>
            <person name="Lavine L.C."/>
        </authorList>
    </citation>
    <scope>NUCLEOTIDE SEQUENCE</scope>
</reference>
<dbReference type="InterPro" id="IPR000618">
    <property type="entry name" value="Insect_cuticle"/>
</dbReference>
<dbReference type="EMBL" id="GBHO01023855">
    <property type="protein sequence ID" value="JAG19749.1"/>
    <property type="molecule type" value="Transcribed_RNA"/>
</dbReference>
<feature type="region of interest" description="Disordered" evidence="1">
    <location>
        <begin position="49"/>
        <end position="207"/>
    </location>
</feature>